<dbReference type="InterPro" id="IPR036390">
    <property type="entry name" value="WH_DNA-bd_sf"/>
</dbReference>
<dbReference type="SUPFAM" id="SSF46785">
    <property type="entry name" value="Winged helix' DNA-binding domain"/>
    <property type="match status" value="1"/>
</dbReference>
<protein>
    <submittedName>
        <fullName evidence="6">Helix-turn-helix domain-containing protein</fullName>
    </submittedName>
</protein>
<feature type="domain" description="HTH hxlR-type" evidence="5">
    <location>
        <begin position="11"/>
        <end position="108"/>
    </location>
</feature>
<keyword evidence="1" id="KW-0805">Transcription regulation</keyword>
<dbReference type="Proteomes" id="UP001629214">
    <property type="component" value="Unassembled WGS sequence"/>
</dbReference>
<feature type="compositionally biased region" description="Basic residues" evidence="4">
    <location>
        <begin position="188"/>
        <end position="198"/>
    </location>
</feature>
<proteinExistence type="predicted"/>
<dbReference type="Pfam" id="PF01638">
    <property type="entry name" value="HxlR"/>
    <property type="match status" value="1"/>
</dbReference>
<feature type="compositionally biased region" description="Low complexity" evidence="4">
    <location>
        <begin position="164"/>
        <end position="175"/>
    </location>
</feature>
<keyword evidence="3" id="KW-0804">Transcription</keyword>
<dbReference type="Gene3D" id="1.10.10.10">
    <property type="entry name" value="Winged helix-like DNA-binding domain superfamily/Winged helix DNA-binding domain"/>
    <property type="match status" value="1"/>
</dbReference>
<dbReference type="InterPro" id="IPR036388">
    <property type="entry name" value="WH-like_DNA-bd_sf"/>
</dbReference>
<organism evidence="6 7">
    <name type="scientific">Herbaspirillum rhizosphaerae</name>
    <dbReference type="NCBI Taxonomy" id="346179"/>
    <lineage>
        <taxon>Bacteria</taxon>
        <taxon>Pseudomonadati</taxon>
        <taxon>Pseudomonadota</taxon>
        <taxon>Betaproteobacteria</taxon>
        <taxon>Burkholderiales</taxon>
        <taxon>Oxalobacteraceae</taxon>
        <taxon>Herbaspirillum</taxon>
    </lineage>
</organism>
<keyword evidence="2" id="KW-0238">DNA-binding</keyword>
<gene>
    <name evidence="6" type="ORF">PQR63_05360</name>
</gene>
<accession>A0ABW8Z431</accession>
<feature type="region of interest" description="Disordered" evidence="4">
    <location>
        <begin position="164"/>
        <end position="198"/>
    </location>
</feature>
<evidence type="ECO:0000259" key="5">
    <source>
        <dbReference type="PROSITE" id="PS51118"/>
    </source>
</evidence>
<evidence type="ECO:0000256" key="2">
    <source>
        <dbReference type="ARBA" id="ARBA00023125"/>
    </source>
</evidence>
<name>A0ABW8Z431_9BURK</name>
<dbReference type="EMBL" id="JAQQFR010000003">
    <property type="protein sequence ID" value="MFL9877794.1"/>
    <property type="molecule type" value="Genomic_DNA"/>
</dbReference>
<comment type="caution">
    <text evidence="6">The sequence shown here is derived from an EMBL/GenBank/DDBJ whole genome shotgun (WGS) entry which is preliminary data.</text>
</comment>
<evidence type="ECO:0000256" key="1">
    <source>
        <dbReference type="ARBA" id="ARBA00023015"/>
    </source>
</evidence>
<dbReference type="PANTHER" id="PTHR33204">
    <property type="entry name" value="TRANSCRIPTIONAL REGULATOR, MARR FAMILY"/>
    <property type="match status" value="1"/>
</dbReference>
<dbReference type="PROSITE" id="PS51118">
    <property type="entry name" value="HTH_HXLR"/>
    <property type="match status" value="1"/>
</dbReference>
<evidence type="ECO:0000256" key="4">
    <source>
        <dbReference type="SAM" id="MobiDB-lite"/>
    </source>
</evidence>
<dbReference type="PANTHER" id="PTHR33204:SF17">
    <property type="entry name" value="TRANSCRIPTIONAL REGULATORY PROTEIN"/>
    <property type="match status" value="1"/>
</dbReference>
<evidence type="ECO:0000313" key="6">
    <source>
        <dbReference type="EMBL" id="MFL9877794.1"/>
    </source>
</evidence>
<evidence type="ECO:0000313" key="7">
    <source>
        <dbReference type="Proteomes" id="UP001629214"/>
    </source>
</evidence>
<dbReference type="InterPro" id="IPR002577">
    <property type="entry name" value="HTH_HxlR"/>
</dbReference>
<keyword evidence="7" id="KW-1185">Reference proteome</keyword>
<dbReference type="RefSeq" id="WP_408166298.1">
    <property type="nucleotide sequence ID" value="NZ_JAQQFR010000003.1"/>
</dbReference>
<reference evidence="6 7" key="1">
    <citation type="journal article" date="2024" name="Chem. Sci.">
        <title>Discovery of megapolipeptins by genome mining of a Burkholderiales bacteria collection.</title>
        <authorList>
            <person name="Paulo B.S."/>
            <person name="Recchia M.J.J."/>
            <person name="Lee S."/>
            <person name="Fergusson C.H."/>
            <person name="Romanowski S.B."/>
            <person name="Hernandez A."/>
            <person name="Krull N."/>
            <person name="Liu D.Y."/>
            <person name="Cavanagh H."/>
            <person name="Bos A."/>
            <person name="Gray C.A."/>
            <person name="Murphy B.T."/>
            <person name="Linington R.G."/>
            <person name="Eustaquio A.S."/>
        </authorList>
    </citation>
    <scope>NUCLEOTIDE SEQUENCE [LARGE SCALE GENOMIC DNA]</scope>
    <source>
        <strain evidence="6 7">RL21-008-BIB-B</strain>
    </source>
</reference>
<evidence type="ECO:0000256" key="3">
    <source>
        <dbReference type="ARBA" id="ARBA00023163"/>
    </source>
</evidence>
<sequence>MERKSFGNMQCPVARTLERVGEWWSILILRDAMHGLTRFDQFQKSLDIAPNMLTRRLNSLVESGLLERRQYSERPPRYEYVLTDLGRDFRSILVALNSWGNKHFAPEGPSVLLVDSTSGEVADPIMVDRKTGKPLSSPEFVFTPGPQANESMIRRINFARERAAAANDGAENVAGQPMADEPAAPAKTPRKKAAKKSA</sequence>